<organism evidence="2 3">
    <name type="scientific">Saccharomonospora viridis</name>
    <dbReference type="NCBI Taxonomy" id="1852"/>
    <lineage>
        <taxon>Bacteria</taxon>
        <taxon>Bacillati</taxon>
        <taxon>Actinomycetota</taxon>
        <taxon>Actinomycetes</taxon>
        <taxon>Pseudonocardiales</taxon>
        <taxon>Pseudonocardiaceae</taxon>
        <taxon>Saccharomonospora</taxon>
    </lineage>
</organism>
<dbReference type="Proteomes" id="UP000030848">
    <property type="component" value="Unassembled WGS sequence"/>
</dbReference>
<sequence>MPLTAEQQRQLLDRLTRILVSAVEPGWRQLRVDYRAMGRHVETDLVITDQNGTPALAAPPAQVVQLLGALRAGMYERGRGTWFGVVVVVLPSGPPRVEYRVDEEPLWRRQPPPQGYQDELRFFPRPESDIPGWLRRGAGMEDGPESEAGALTRPAVSHGDGQLRLPKVYDGLGGDGRPVVNRPPLDLDEKERVLDYLGAAPVVLAARGYDTDAFDPEREPSVPLTFRTDGTWVWPGAVAYYLREHDVAPDPDLLAHIRDRNYTPQEVGEEARRRAIETVTGQPADSA</sequence>
<dbReference type="OMA" id="TWIWAGA"/>
<dbReference type="AlphaFoldDB" id="A0A837D7K5"/>
<dbReference type="SUPFAM" id="SSF160424">
    <property type="entry name" value="BH3703-like"/>
    <property type="match status" value="1"/>
</dbReference>
<proteinExistence type="predicted"/>
<name>A0A837D7K5_9PSEU</name>
<evidence type="ECO:0000256" key="1">
    <source>
        <dbReference type="SAM" id="MobiDB-lite"/>
    </source>
</evidence>
<dbReference type="EMBL" id="JRZE01000005">
    <property type="protein sequence ID" value="KHF43819.1"/>
    <property type="molecule type" value="Genomic_DNA"/>
</dbReference>
<evidence type="ECO:0008006" key="4">
    <source>
        <dbReference type="Google" id="ProtNLM"/>
    </source>
</evidence>
<gene>
    <name evidence="2" type="ORF">MINT15_25440</name>
</gene>
<protein>
    <recommendedName>
        <fullName evidence="4">Ferredoxin</fullName>
    </recommendedName>
</protein>
<feature type="region of interest" description="Disordered" evidence="1">
    <location>
        <begin position="264"/>
        <end position="287"/>
    </location>
</feature>
<evidence type="ECO:0000313" key="2">
    <source>
        <dbReference type="EMBL" id="KHF43819.1"/>
    </source>
</evidence>
<dbReference type="InterPro" id="IPR036170">
    <property type="entry name" value="YezG-like_sf"/>
</dbReference>
<evidence type="ECO:0000313" key="3">
    <source>
        <dbReference type="Proteomes" id="UP000030848"/>
    </source>
</evidence>
<comment type="caution">
    <text evidence="2">The sequence shown here is derived from an EMBL/GenBank/DDBJ whole genome shotgun (WGS) entry which is preliminary data.</text>
</comment>
<accession>A0A837D7K5</accession>
<reference evidence="2 3" key="1">
    <citation type="submission" date="2014-10" db="EMBL/GenBank/DDBJ databases">
        <title>Genome sequence of Micropolyspora internatus JCM3315.</title>
        <authorList>
            <person name="Shin S.-K."/>
            <person name="Yi H."/>
        </authorList>
    </citation>
    <scope>NUCLEOTIDE SEQUENCE [LARGE SCALE GENOMIC DNA]</scope>
    <source>
        <strain evidence="2 3">JCM 3315</strain>
    </source>
</reference>